<sequence length="319" mass="34373">MSNPGERLANTVVAMGDKSRELARQNSASEVSIVGWLREWGAFLRVRILFSIVATMVTGAALAAESAAVDGTIAAKLVFLIGIIVGAVILNQVIESESDRLMPRTSRRPIPAGRMRRSWAAVAGAVLTLAGTLGLLASGDIMLTVLGLAAWALYVAIYTPLKKKTSWQTPIGAVVGAAPVVLGAGLVDGYHVPQVWTLFTLIFFWQFPHAMAIATLYRDQFSQAGIQVAPVADPSGRLMRLYTLAGLAGLQLCVIGSVIWGGINPLMAGLLTIGTVYLTLPTLTFLRDPNQSSGRRLMRHTLVYLFLLILAFAVFRWFH</sequence>
<feature type="transmembrane region" description="Helical" evidence="10">
    <location>
        <begin position="73"/>
        <end position="94"/>
    </location>
</feature>
<feature type="transmembrane region" description="Helical" evidence="10">
    <location>
        <begin position="298"/>
        <end position="318"/>
    </location>
</feature>
<feature type="transmembrane region" description="Helical" evidence="10">
    <location>
        <begin position="266"/>
        <end position="286"/>
    </location>
</feature>
<feature type="transmembrane region" description="Helical" evidence="10">
    <location>
        <begin position="238"/>
        <end position="260"/>
    </location>
</feature>
<reference evidence="11 12" key="1">
    <citation type="journal article" name="Front. Microbiol.">
        <title>Sugar Metabolism of the First Thermophilic Planctomycete Thermogutta terrifontis: Comparative Genomic and Transcriptomic Approaches.</title>
        <authorList>
            <person name="Elcheninov A.G."/>
            <person name="Menzel P."/>
            <person name="Gudbergsdottir S.R."/>
            <person name="Slesarev A.I."/>
            <person name="Kadnikov V.V."/>
            <person name="Krogh A."/>
            <person name="Bonch-Osmolovskaya E.A."/>
            <person name="Peng X."/>
            <person name="Kublanov I.V."/>
        </authorList>
    </citation>
    <scope>NUCLEOTIDE SEQUENCE [LARGE SCALE GENOMIC DNA]</scope>
    <source>
        <strain evidence="11 12">R1</strain>
    </source>
</reference>
<feature type="transmembrane region" description="Helical" evidence="10">
    <location>
        <begin position="48"/>
        <end position="67"/>
    </location>
</feature>
<feature type="transmembrane region" description="Helical" evidence="10">
    <location>
        <begin position="196"/>
        <end position="217"/>
    </location>
</feature>
<dbReference type="Gene3D" id="1.10.357.140">
    <property type="entry name" value="UbiA prenyltransferase"/>
    <property type="match status" value="1"/>
</dbReference>
<dbReference type="InterPro" id="IPR000537">
    <property type="entry name" value="UbiA_prenyltransferase"/>
</dbReference>
<comment type="catalytic activity">
    <reaction evidence="9">
        <text>heme b + (2E,6E)-farnesyl diphosphate + H2O = Fe(II)-heme o + diphosphate</text>
        <dbReference type="Rhea" id="RHEA:28070"/>
        <dbReference type="ChEBI" id="CHEBI:15377"/>
        <dbReference type="ChEBI" id="CHEBI:33019"/>
        <dbReference type="ChEBI" id="CHEBI:60344"/>
        <dbReference type="ChEBI" id="CHEBI:60530"/>
        <dbReference type="ChEBI" id="CHEBI:175763"/>
        <dbReference type="EC" id="2.5.1.141"/>
    </reaction>
</comment>
<evidence type="ECO:0000256" key="7">
    <source>
        <dbReference type="ARBA" id="ARBA00023133"/>
    </source>
</evidence>
<protein>
    <recommendedName>
        <fullName evidence="2">heme o synthase</fullName>
        <ecNumber evidence="2">2.5.1.141</ecNumber>
    </recommendedName>
</protein>
<dbReference type="PANTHER" id="PTHR43448">
    <property type="entry name" value="PROTOHEME IX FARNESYLTRANSFERASE, MITOCHONDRIAL"/>
    <property type="match status" value="1"/>
</dbReference>
<dbReference type="GO" id="GO:0006783">
    <property type="term" value="P:heme biosynthetic process"/>
    <property type="evidence" value="ECO:0007669"/>
    <property type="project" value="UniProtKB-KW"/>
</dbReference>
<dbReference type="CDD" id="cd13957">
    <property type="entry name" value="PT_UbiA_Cox10"/>
    <property type="match status" value="1"/>
</dbReference>
<dbReference type="GO" id="GO:0016020">
    <property type="term" value="C:membrane"/>
    <property type="evidence" value="ECO:0007669"/>
    <property type="project" value="UniProtKB-SubCell"/>
</dbReference>
<evidence type="ECO:0000256" key="1">
    <source>
        <dbReference type="ARBA" id="ARBA00004141"/>
    </source>
</evidence>
<evidence type="ECO:0000256" key="5">
    <source>
        <dbReference type="ARBA" id="ARBA00022692"/>
    </source>
</evidence>
<dbReference type="EC" id="2.5.1.141" evidence="2"/>
<dbReference type="InterPro" id="IPR006369">
    <property type="entry name" value="Protohaem_IX_farnesylTrfase"/>
</dbReference>
<gene>
    <name evidence="11" type="ORF">THTE_1168</name>
</gene>
<evidence type="ECO:0000256" key="9">
    <source>
        <dbReference type="ARBA" id="ARBA00047690"/>
    </source>
</evidence>
<keyword evidence="3" id="KW-1003">Cell membrane</keyword>
<evidence type="ECO:0000313" key="11">
    <source>
        <dbReference type="EMBL" id="ASV73770.1"/>
    </source>
</evidence>
<dbReference type="OrthoDB" id="9814417at2"/>
<evidence type="ECO:0000256" key="10">
    <source>
        <dbReference type="SAM" id="Phobius"/>
    </source>
</evidence>
<evidence type="ECO:0000256" key="2">
    <source>
        <dbReference type="ARBA" id="ARBA00012292"/>
    </source>
</evidence>
<dbReference type="EMBL" id="CP018477">
    <property type="protein sequence ID" value="ASV73770.1"/>
    <property type="molecule type" value="Genomic_DNA"/>
</dbReference>
<evidence type="ECO:0000313" key="12">
    <source>
        <dbReference type="Proteomes" id="UP000215086"/>
    </source>
</evidence>
<dbReference type="AlphaFoldDB" id="A0A286RCT2"/>
<keyword evidence="4 11" id="KW-0808">Transferase</keyword>
<dbReference type="KEGG" id="ttf:THTE_1168"/>
<name>A0A286RCT2_9BACT</name>
<dbReference type="PANTHER" id="PTHR43448:SF2">
    <property type="entry name" value="PROTOHEME IX FARNESYLTRANSFERASE, MITOCHONDRIAL"/>
    <property type="match status" value="1"/>
</dbReference>
<feature type="transmembrane region" description="Helical" evidence="10">
    <location>
        <begin position="115"/>
        <end position="135"/>
    </location>
</feature>
<accession>A0A286RCT2</accession>
<dbReference type="RefSeq" id="WP_095414281.1">
    <property type="nucleotide sequence ID" value="NZ_CP018477.1"/>
</dbReference>
<organism evidence="11 12">
    <name type="scientific">Thermogutta terrifontis</name>
    <dbReference type="NCBI Taxonomy" id="1331910"/>
    <lineage>
        <taxon>Bacteria</taxon>
        <taxon>Pseudomonadati</taxon>
        <taxon>Planctomycetota</taxon>
        <taxon>Planctomycetia</taxon>
        <taxon>Pirellulales</taxon>
        <taxon>Thermoguttaceae</taxon>
        <taxon>Thermogutta</taxon>
    </lineage>
</organism>
<dbReference type="GO" id="GO:0008495">
    <property type="term" value="F:protoheme IX farnesyltransferase activity"/>
    <property type="evidence" value="ECO:0007669"/>
    <property type="project" value="UniProtKB-EC"/>
</dbReference>
<evidence type="ECO:0000256" key="3">
    <source>
        <dbReference type="ARBA" id="ARBA00022475"/>
    </source>
</evidence>
<evidence type="ECO:0000256" key="8">
    <source>
        <dbReference type="ARBA" id="ARBA00023136"/>
    </source>
</evidence>
<keyword evidence="8 10" id="KW-0472">Membrane</keyword>
<evidence type="ECO:0000256" key="6">
    <source>
        <dbReference type="ARBA" id="ARBA00022989"/>
    </source>
</evidence>
<dbReference type="Pfam" id="PF01040">
    <property type="entry name" value="UbiA"/>
    <property type="match status" value="1"/>
</dbReference>
<feature type="transmembrane region" description="Helical" evidence="10">
    <location>
        <begin position="141"/>
        <end position="159"/>
    </location>
</feature>
<dbReference type="Proteomes" id="UP000215086">
    <property type="component" value="Chromosome"/>
</dbReference>
<proteinExistence type="predicted"/>
<feature type="transmembrane region" description="Helical" evidence="10">
    <location>
        <begin position="171"/>
        <end position="190"/>
    </location>
</feature>
<keyword evidence="12" id="KW-1185">Reference proteome</keyword>
<evidence type="ECO:0000256" key="4">
    <source>
        <dbReference type="ARBA" id="ARBA00022679"/>
    </source>
</evidence>
<keyword evidence="7" id="KW-0350">Heme biosynthesis</keyword>
<keyword evidence="5 10" id="KW-0812">Transmembrane</keyword>
<comment type="subcellular location">
    <subcellularLocation>
        <location evidence="1">Membrane</location>
        <topology evidence="1">Multi-pass membrane protein</topology>
    </subcellularLocation>
</comment>
<keyword evidence="6 10" id="KW-1133">Transmembrane helix</keyword>
<dbReference type="InterPro" id="IPR044878">
    <property type="entry name" value="UbiA_sf"/>
</dbReference>